<gene>
    <name evidence="2" type="ORF">NYR02_05170</name>
</gene>
<dbReference type="GO" id="GO:0008721">
    <property type="term" value="F:D-serine ammonia-lyase activity"/>
    <property type="evidence" value="ECO:0007669"/>
    <property type="project" value="TreeGrafter"/>
</dbReference>
<evidence type="ECO:0000313" key="2">
    <source>
        <dbReference type="EMBL" id="MCT7358412.1"/>
    </source>
</evidence>
<dbReference type="AlphaFoldDB" id="A0A9X3AF56"/>
<dbReference type="InterPro" id="IPR051466">
    <property type="entry name" value="D-amino_acid_metab_enzyme"/>
</dbReference>
<dbReference type="Proteomes" id="UP001147830">
    <property type="component" value="Unassembled WGS sequence"/>
</dbReference>
<sequence>MTQMYFQNLTQGLQQAGICTPTLVVDKERLDRNIDHLIDVLNRGFDYRIVAKSLPSVPLLQYIMRRTGTTRLMSFHLPFLMHLVEHIPAADVLLGKPMPVAAAEHFYQWHSQQTSSMCFAPELQLQWLIDSHERLQQYQALAQRHNLRLRINLEIDVGLHRGGFLPDQQFINALKTIAASPLLTLSGLMGYEAHISKIPGFLGGLDKALRSTQETYRHFTTLIKETLGNDALDGLCLNTGGSSTYPLYDQDSVGLVNEIATASALVMPTDFDVTTLEHHQPAVFIAAPVLKVVKDPDIPMASGLSRLLRLFGRLPHQACFIYGGNWLAQPCYPTPCKRASIFGHSSNQELYELPDDHRIRPDDYLFFRPSQSESVFLQFGNIALYEQGRISEWWPVFNYPEAFPATAQARRHSAAAEISS</sequence>
<dbReference type="InterPro" id="IPR001608">
    <property type="entry name" value="Ala_racemase_N"/>
</dbReference>
<comment type="caution">
    <text evidence="2">The sequence shown here is derived from an EMBL/GenBank/DDBJ whole genome shotgun (WGS) entry which is preliminary data.</text>
</comment>
<dbReference type="PANTHER" id="PTHR28004">
    <property type="entry name" value="ZGC:162816-RELATED"/>
    <property type="match status" value="1"/>
</dbReference>
<dbReference type="Gene3D" id="3.20.20.10">
    <property type="entry name" value="Alanine racemase"/>
    <property type="match status" value="1"/>
</dbReference>
<dbReference type="EMBL" id="JAOANI010000014">
    <property type="protein sequence ID" value="MCT7358412.1"/>
    <property type="molecule type" value="Genomic_DNA"/>
</dbReference>
<dbReference type="GO" id="GO:0036088">
    <property type="term" value="P:D-serine catabolic process"/>
    <property type="evidence" value="ECO:0007669"/>
    <property type="project" value="TreeGrafter"/>
</dbReference>
<protein>
    <submittedName>
        <fullName evidence="2">DSD1 family PLP-dependent enzyme</fullName>
    </submittedName>
</protein>
<dbReference type="Pfam" id="PF01168">
    <property type="entry name" value="Ala_racemase_N"/>
    <property type="match status" value="1"/>
</dbReference>
<dbReference type="RefSeq" id="WP_260975328.1">
    <property type="nucleotide sequence ID" value="NZ_JAOANI010000014.1"/>
</dbReference>
<reference evidence="2" key="2">
    <citation type="submission" date="2022-08" db="EMBL/GenBank/DDBJ databases">
        <authorList>
            <person name="Dong C."/>
        </authorList>
    </citation>
    <scope>NUCLEOTIDE SEQUENCE</scope>
    <source>
        <strain evidence="2">59MF3M-4</strain>
    </source>
</reference>
<name>A0A9X3AF56_9GAMM</name>
<accession>A0A9X3AF56</accession>
<feature type="domain" description="Alanine racemase N-terminal" evidence="1">
    <location>
        <begin position="110"/>
        <end position="248"/>
    </location>
</feature>
<evidence type="ECO:0000259" key="1">
    <source>
        <dbReference type="Pfam" id="PF01168"/>
    </source>
</evidence>
<dbReference type="PANTHER" id="PTHR28004:SF2">
    <property type="entry name" value="D-SERINE DEHYDRATASE"/>
    <property type="match status" value="1"/>
</dbReference>
<dbReference type="CDD" id="cd06814">
    <property type="entry name" value="PLPDE_III_DSD_D-TA_like_3"/>
    <property type="match status" value="1"/>
</dbReference>
<reference evidence="2" key="1">
    <citation type="journal article" date="2022" name="Front. Microbiol.">
        <title>Genome-based taxonomic rearrangement of Oceanobacter-related bacteria including the description of Thalassolituus hydrocarbonoclasticus sp. nov. and Thalassolituus pacificus sp. nov. and emended description of the genus Thalassolituus.</title>
        <authorList>
            <person name="Dong C."/>
            <person name="Wei L."/>
            <person name="Wang J."/>
            <person name="Lai Q."/>
            <person name="Huang Z."/>
            <person name="Shao Z."/>
        </authorList>
    </citation>
    <scope>NUCLEOTIDE SEQUENCE</scope>
    <source>
        <strain evidence="2">59MF3M-4</strain>
    </source>
</reference>
<keyword evidence="3" id="KW-1185">Reference proteome</keyword>
<dbReference type="SUPFAM" id="SSF51419">
    <property type="entry name" value="PLP-binding barrel"/>
    <property type="match status" value="1"/>
</dbReference>
<dbReference type="InterPro" id="IPR029066">
    <property type="entry name" value="PLP-binding_barrel"/>
</dbReference>
<organism evidence="2 3">
    <name type="scientific">Thalassolituus pacificus</name>
    <dbReference type="NCBI Taxonomy" id="2975440"/>
    <lineage>
        <taxon>Bacteria</taxon>
        <taxon>Pseudomonadati</taxon>
        <taxon>Pseudomonadota</taxon>
        <taxon>Gammaproteobacteria</taxon>
        <taxon>Oceanospirillales</taxon>
        <taxon>Oceanospirillaceae</taxon>
        <taxon>Thalassolituus</taxon>
    </lineage>
</organism>
<proteinExistence type="predicted"/>
<evidence type="ECO:0000313" key="3">
    <source>
        <dbReference type="Proteomes" id="UP001147830"/>
    </source>
</evidence>